<evidence type="ECO:0000313" key="1">
    <source>
        <dbReference type="EMBL" id="OBU12174.1"/>
    </source>
</evidence>
<sequence>MYNIKINTDAFEAALKKLAEGLVNREPLMRRIAGVMADAVEENFAQEGRPKWMGWSPSTERRRRGGRILQLSGRLAGSIGSYSDNDSAVVGTNVKYARIHQEGGDINMPARSQQAYYRQGKNGAVGNRFVRKSRSNYSEQHSVGAHKIKIPARPFLMLSDSDEREIEVTIERYLTQLTDE</sequence>
<evidence type="ECO:0000313" key="2">
    <source>
        <dbReference type="Proteomes" id="UP000092377"/>
    </source>
</evidence>
<dbReference type="AlphaFoldDB" id="A0A1B8HRU4"/>
<protein>
    <submittedName>
        <fullName evidence="1">Phage virion morphogenesis protein</fullName>
    </submittedName>
</protein>
<organism evidence="1 2">
    <name type="scientific">Morganella psychrotolerans</name>
    <dbReference type="NCBI Taxonomy" id="368603"/>
    <lineage>
        <taxon>Bacteria</taxon>
        <taxon>Pseudomonadati</taxon>
        <taxon>Pseudomonadota</taxon>
        <taxon>Gammaproteobacteria</taxon>
        <taxon>Enterobacterales</taxon>
        <taxon>Morganellaceae</taxon>
        <taxon>Morganella</taxon>
    </lineage>
</organism>
<dbReference type="EMBL" id="LZEY01000008">
    <property type="protein sequence ID" value="OBU12174.1"/>
    <property type="molecule type" value="Genomic_DNA"/>
</dbReference>
<dbReference type="NCBIfam" id="TIGR01635">
    <property type="entry name" value="tail_comp_S"/>
    <property type="match status" value="1"/>
</dbReference>
<comment type="caution">
    <text evidence="1">The sequence shown here is derived from an EMBL/GenBank/DDBJ whole genome shotgun (WGS) entry which is preliminary data.</text>
</comment>
<name>A0A1B8HRU4_9GAMM</name>
<dbReference type="InterPro" id="IPR006522">
    <property type="entry name" value="Phage_virion_morphogenesis"/>
</dbReference>
<gene>
    <name evidence="1" type="ORF">AYY18_16750</name>
</gene>
<keyword evidence="2" id="KW-1185">Reference proteome</keyword>
<dbReference type="Pfam" id="PF05069">
    <property type="entry name" value="Phage_tail_S"/>
    <property type="match status" value="1"/>
</dbReference>
<reference evidence="2" key="1">
    <citation type="submission" date="2016-06" db="EMBL/GenBank/DDBJ databases">
        <authorList>
            <person name="Butler K."/>
        </authorList>
    </citation>
    <scope>NUCLEOTIDE SEQUENCE [LARGE SCALE GENOMIC DNA]</scope>
    <source>
        <strain evidence="2">GCSL-Mp20</strain>
    </source>
</reference>
<proteinExistence type="predicted"/>
<dbReference type="Proteomes" id="UP000092377">
    <property type="component" value="Unassembled WGS sequence"/>
</dbReference>
<dbReference type="OrthoDB" id="2081253at2"/>
<accession>A0A1B8HRU4</accession>